<keyword evidence="2" id="KW-1185">Reference proteome</keyword>
<evidence type="ECO:0000313" key="2">
    <source>
        <dbReference type="Proteomes" id="UP000789396"/>
    </source>
</evidence>
<evidence type="ECO:0000313" key="1">
    <source>
        <dbReference type="EMBL" id="CAG8574488.1"/>
    </source>
</evidence>
<reference evidence="1" key="1">
    <citation type="submission" date="2021-06" db="EMBL/GenBank/DDBJ databases">
        <authorList>
            <person name="Kallberg Y."/>
            <person name="Tangrot J."/>
            <person name="Rosling A."/>
        </authorList>
    </citation>
    <scope>NUCLEOTIDE SEQUENCE</scope>
    <source>
        <strain evidence="1">IN212</strain>
    </source>
</reference>
<sequence>METASEQRIHIAENIPHNGKSDEVDVGYNKSPELYRYSEYSELFTVSDNKLVLMQIFGGEDETAKIDAYSESIIIDSCDIIASRVGERLLVMYHDKDQIYYELRDPYLCEKPVTADKLFEVGSFKFQHPCVVIFDEADKADKIIGFINNNLLIKKLVNRNWIEYLREELKDYNRITIPSGGEDVDRMINDAKLSIDNEFPRTIPGHLVKWTLNYDSDSDKALLKAEPLNGLINDPKEREMNLVIWESPEFIKCECLHNDDLVMVTDTDVYIWTFNTERIQLNYYYSEISGRLDILEEVTFTNSFLPPPYITSVIHRRGYSFGNQDHFKELLETYTKEEFYLTIYGYDVMNAIVEFQDYKLAENFCKSCIKLNFKNEKDPTPNIQLFGIISQFISKLTEDNSIFVEGFISEISYFIAFDEYFLTQTLSKVTSVKHLDYIGVHNQLTTLSNVNIFLRKIFSNFDTYLNQLFETRLINIKKFYEKHFVDNKIPVILTFPLPRYVNYPKEYNFWQELIRPKPKKAIEHFNYKAALETIILLDSSNSVKAKKCLNLENNKAVDEVGKNEKGPPQLNEENRKEIEIAYKAMKKEYMWKLENELEEILDTSGSLIENLSNDVLEYLQKFVDKKSFKEIRKAINEKDDRFDINYDKQGDWIIRTNGKGSRNEFGYGEVGRAWIDEFETKFLKEVSLKSPKALKDMLIDLMKKCKWNQEVLSKLQTVGIVHSGKKFYV</sequence>
<dbReference type="AlphaFoldDB" id="A0A9N9BSL9"/>
<dbReference type="EMBL" id="CAJVPZ010006507">
    <property type="protein sequence ID" value="CAG8574488.1"/>
    <property type="molecule type" value="Genomic_DNA"/>
</dbReference>
<protein>
    <submittedName>
        <fullName evidence="1">11145_t:CDS:1</fullName>
    </submittedName>
</protein>
<proteinExistence type="predicted"/>
<name>A0A9N9BSL9_9GLOM</name>
<gene>
    <name evidence="1" type="ORF">RFULGI_LOCUS5592</name>
</gene>
<dbReference type="Proteomes" id="UP000789396">
    <property type="component" value="Unassembled WGS sequence"/>
</dbReference>
<dbReference type="OrthoDB" id="2410882at2759"/>
<organism evidence="1 2">
    <name type="scientific">Racocetra fulgida</name>
    <dbReference type="NCBI Taxonomy" id="60492"/>
    <lineage>
        <taxon>Eukaryota</taxon>
        <taxon>Fungi</taxon>
        <taxon>Fungi incertae sedis</taxon>
        <taxon>Mucoromycota</taxon>
        <taxon>Glomeromycotina</taxon>
        <taxon>Glomeromycetes</taxon>
        <taxon>Diversisporales</taxon>
        <taxon>Gigasporaceae</taxon>
        <taxon>Racocetra</taxon>
    </lineage>
</organism>
<comment type="caution">
    <text evidence="1">The sequence shown here is derived from an EMBL/GenBank/DDBJ whole genome shotgun (WGS) entry which is preliminary data.</text>
</comment>
<feature type="non-terminal residue" evidence="1">
    <location>
        <position position="729"/>
    </location>
</feature>
<accession>A0A9N9BSL9</accession>